<sequence>MSLISRAPLLKLIFAALDEVSIVAVATWSAEKGLDFVHDPYDDDGVPGGEGVDDSIDENSLENRTIIVTTILSPPFVMLKEGAEKLEGNDRFEGFCVSLIEKVAHLLGFHYRLNVIADGRFGAEQEPGRWNGMIGELLAGKADMALAPLTMTSRRSAVVDFTVPFMTLGIGLLNAREDETVMHTFLSPFSAALWCAVVATVLVAMLLLSLVGRLSPLEWRRISDSRLDTDYTLGNCFWMLFSGLTLQRVTLMPKAPSTVVAMVSWWLFSLVVMVAYASVLGEFIVRYRDRPMLDSLDDLLRQKEINYGTLHHGSTHDFFQRSTFPQYMKLWQGIQSQGDEAFVNSYAEGLDRVMTGSYAMFMESPALEYLENRYCEVEQVGEIIGSSGYALALPRGSAFRSEVSAAIIRLKSEGTLQLLRHYWWRERGAVNCPREQPVYRPTPFTVRFGRLSLVFVFLLLGLVITMLVMLFIFVRGHARKNLSAESMSAVWNTLVEELRAAMLCRKEKHAKEEEDAAKDQEAATTPATAQPQQPTITTPNDTAP</sequence>
<accession>A0ACB8C998</accession>
<evidence type="ECO:0000313" key="2">
    <source>
        <dbReference type="Proteomes" id="UP000821865"/>
    </source>
</evidence>
<reference evidence="1" key="1">
    <citation type="submission" date="2020-05" db="EMBL/GenBank/DDBJ databases">
        <title>Large-scale comparative analyses of tick genomes elucidate their genetic diversity and vector capacities.</title>
        <authorList>
            <person name="Jia N."/>
            <person name="Wang J."/>
            <person name="Shi W."/>
            <person name="Du L."/>
            <person name="Sun Y."/>
            <person name="Zhan W."/>
            <person name="Jiang J."/>
            <person name="Wang Q."/>
            <person name="Zhang B."/>
            <person name="Ji P."/>
            <person name="Sakyi L.B."/>
            <person name="Cui X."/>
            <person name="Yuan T."/>
            <person name="Jiang B."/>
            <person name="Yang W."/>
            <person name="Lam T.T.-Y."/>
            <person name="Chang Q."/>
            <person name="Ding S."/>
            <person name="Wang X."/>
            <person name="Zhu J."/>
            <person name="Ruan X."/>
            <person name="Zhao L."/>
            <person name="Wei J."/>
            <person name="Que T."/>
            <person name="Du C."/>
            <person name="Cheng J."/>
            <person name="Dai P."/>
            <person name="Han X."/>
            <person name="Huang E."/>
            <person name="Gao Y."/>
            <person name="Liu J."/>
            <person name="Shao H."/>
            <person name="Ye R."/>
            <person name="Li L."/>
            <person name="Wei W."/>
            <person name="Wang X."/>
            <person name="Wang C."/>
            <person name="Yang T."/>
            <person name="Huo Q."/>
            <person name="Li W."/>
            <person name="Guo W."/>
            <person name="Chen H."/>
            <person name="Zhou L."/>
            <person name="Ni X."/>
            <person name="Tian J."/>
            <person name="Zhou Y."/>
            <person name="Sheng Y."/>
            <person name="Liu T."/>
            <person name="Pan Y."/>
            <person name="Xia L."/>
            <person name="Li J."/>
            <person name="Zhao F."/>
            <person name="Cao W."/>
        </authorList>
    </citation>
    <scope>NUCLEOTIDE SEQUENCE</scope>
    <source>
        <strain evidence="1">Dsil-2018</strain>
    </source>
</reference>
<proteinExistence type="predicted"/>
<dbReference type="Proteomes" id="UP000821865">
    <property type="component" value="Chromosome 8"/>
</dbReference>
<dbReference type="EMBL" id="CM023477">
    <property type="protein sequence ID" value="KAH7937450.1"/>
    <property type="molecule type" value="Genomic_DNA"/>
</dbReference>
<name>A0ACB8C998_DERSI</name>
<protein>
    <submittedName>
        <fullName evidence="1">Uncharacterized protein</fullName>
    </submittedName>
</protein>
<comment type="caution">
    <text evidence="1">The sequence shown here is derived from an EMBL/GenBank/DDBJ whole genome shotgun (WGS) entry which is preliminary data.</text>
</comment>
<organism evidence="1 2">
    <name type="scientific">Dermacentor silvarum</name>
    <name type="common">Tick</name>
    <dbReference type="NCBI Taxonomy" id="543639"/>
    <lineage>
        <taxon>Eukaryota</taxon>
        <taxon>Metazoa</taxon>
        <taxon>Ecdysozoa</taxon>
        <taxon>Arthropoda</taxon>
        <taxon>Chelicerata</taxon>
        <taxon>Arachnida</taxon>
        <taxon>Acari</taxon>
        <taxon>Parasitiformes</taxon>
        <taxon>Ixodida</taxon>
        <taxon>Ixodoidea</taxon>
        <taxon>Ixodidae</taxon>
        <taxon>Rhipicephalinae</taxon>
        <taxon>Dermacentor</taxon>
    </lineage>
</organism>
<gene>
    <name evidence="1" type="ORF">HPB49_012496</name>
</gene>
<keyword evidence="2" id="KW-1185">Reference proteome</keyword>
<evidence type="ECO:0000313" key="1">
    <source>
        <dbReference type="EMBL" id="KAH7937450.1"/>
    </source>
</evidence>